<evidence type="ECO:0000313" key="4">
    <source>
        <dbReference type="Proteomes" id="UP001469365"/>
    </source>
</evidence>
<proteinExistence type="predicted"/>
<name>A0ABU9DPJ6_9BACL</name>
<evidence type="ECO:0000259" key="2">
    <source>
        <dbReference type="Pfam" id="PF01433"/>
    </source>
</evidence>
<feature type="domain" description="Peptidase M1 membrane alanine aminopeptidase" evidence="2">
    <location>
        <begin position="412"/>
        <end position="608"/>
    </location>
</feature>
<organism evidence="3 4">
    <name type="scientific">Paenibacillus filicis</name>
    <dbReference type="NCBI Taxonomy" id="669464"/>
    <lineage>
        <taxon>Bacteria</taxon>
        <taxon>Bacillati</taxon>
        <taxon>Bacillota</taxon>
        <taxon>Bacilli</taxon>
        <taxon>Bacillales</taxon>
        <taxon>Paenibacillaceae</taxon>
        <taxon>Paenibacillus</taxon>
    </lineage>
</organism>
<dbReference type="InterPro" id="IPR027268">
    <property type="entry name" value="Peptidase_M4/M1_CTD_sf"/>
</dbReference>
<keyword evidence="3" id="KW-0645">Protease</keyword>
<dbReference type="Proteomes" id="UP001469365">
    <property type="component" value="Unassembled WGS sequence"/>
</dbReference>
<feature type="region of interest" description="Disordered" evidence="1">
    <location>
        <begin position="108"/>
        <end position="131"/>
    </location>
</feature>
<feature type="compositionally biased region" description="Pro residues" evidence="1">
    <location>
        <begin position="115"/>
        <end position="125"/>
    </location>
</feature>
<dbReference type="InterPro" id="IPR050344">
    <property type="entry name" value="Peptidase_M1_aminopeptidases"/>
</dbReference>
<dbReference type="PANTHER" id="PTHR11533:SF174">
    <property type="entry name" value="PUROMYCIN-SENSITIVE AMINOPEPTIDASE-RELATED"/>
    <property type="match status" value="1"/>
</dbReference>
<keyword evidence="4" id="KW-1185">Reference proteome</keyword>
<dbReference type="SUPFAM" id="SSF55486">
    <property type="entry name" value="Metalloproteases ('zincins'), catalytic domain"/>
    <property type="match status" value="1"/>
</dbReference>
<dbReference type="Pfam" id="PF01433">
    <property type="entry name" value="Peptidase_M1"/>
    <property type="match status" value="1"/>
</dbReference>
<dbReference type="EMBL" id="JBBPCC010000016">
    <property type="protein sequence ID" value="MEK8130791.1"/>
    <property type="molecule type" value="Genomic_DNA"/>
</dbReference>
<dbReference type="EC" id="3.4.11.-" evidence="3"/>
<dbReference type="InterPro" id="IPR014782">
    <property type="entry name" value="Peptidase_M1_dom"/>
</dbReference>
<evidence type="ECO:0000256" key="1">
    <source>
        <dbReference type="SAM" id="MobiDB-lite"/>
    </source>
</evidence>
<dbReference type="GO" id="GO:0004177">
    <property type="term" value="F:aminopeptidase activity"/>
    <property type="evidence" value="ECO:0007669"/>
    <property type="project" value="UniProtKB-KW"/>
</dbReference>
<evidence type="ECO:0000313" key="3">
    <source>
        <dbReference type="EMBL" id="MEK8130791.1"/>
    </source>
</evidence>
<dbReference type="RefSeq" id="WP_341417925.1">
    <property type="nucleotide sequence ID" value="NZ_JBBPCC010000016.1"/>
</dbReference>
<sequence length="735" mass="81814">MKKRLGNRLAIWGCLTLLACSTALIPRLSGLGLRTGAPDSSWRLPSTALTLASGLPDDGTEPLILKPIRGTDGRAVIAAPPWPARVGADGSSIGLFLPQSEALPASASARAYEPAAPPPAPPGLPAKPVEKPAPRPLSNRIVEYHLNAEFDAPGKLIRGTSSLTWKNPGSVPVEALYVHLYPNAFESKKTTFMQESGGRLRNDASSDNNYGSMQLTSVQLLDGHESELADQIEFVQPDDGNAHDRTLAKVPLPRAVAPGEEVTLQMAFTVQLPQVFARMGYAGDFVMAGQWFPKIAVYEPKGTRGNAEEGWNLHQYHGNSEFYADFGIFDVKLKVPSAYTVAATGFPTKPVSDDGKTKTYTFYADDVHDFAWAASPHFIYVEEPYATKQLPGVRIKLYLDPKHEHLKARYMTAAKKALARYSEWYGSYPYSTLSIVVPPENGNGAGGMEYPTLVTSWGASEENPSLELERVIVHEIGHQFFYGMVASNEFEEAWLDEGFTSYAEDRLMEKEYGVRSNRLVEASYMTNPASLKQHAWKYSGHDQYAENVYTRAKLVLKAMEAQLGSETMNKVMRTYFQRWKFKHPGTGDFQKTVEDVTGKSWKEFFDQYVYGGMMTDYEVAGIQVKELTDNGQKLYDSSVKLRRLGGTMQAVPVRFHFTDGTQIDKSWNGTETEVIYTLRHPAPLEWAAIDPQHSLVLENKRINSFMKTNVDNKLSVRLNLGVVKILETFFGWVVW</sequence>
<reference evidence="3 4" key="1">
    <citation type="submission" date="2024-04" db="EMBL/GenBank/DDBJ databases">
        <title>draft genome sequnece of Paenibacillus filicis.</title>
        <authorList>
            <person name="Kim D.-U."/>
        </authorList>
    </citation>
    <scope>NUCLEOTIDE SEQUENCE [LARGE SCALE GENOMIC DNA]</scope>
    <source>
        <strain evidence="3 4">KACC14197</strain>
    </source>
</reference>
<dbReference type="PANTHER" id="PTHR11533">
    <property type="entry name" value="PROTEASE M1 ZINC METALLOPROTEASE"/>
    <property type="match status" value="1"/>
</dbReference>
<protein>
    <submittedName>
        <fullName evidence="3">M1 family metallopeptidase</fullName>
        <ecNumber evidence="3">3.4.11.-</ecNumber>
    </submittedName>
</protein>
<dbReference type="CDD" id="cd09604">
    <property type="entry name" value="M1_APN_like"/>
    <property type="match status" value="1"/>
</dbReference>
<keyword evidence="3" id="KW-0378">Hydrolase</keyword>
<comment type="caution">
    <text evidence="3">The sequence shown here is derived from an EMBL/GenBank/DDBJ whole genome shotgun (WGS) entry which is preliminary data.</text>
</comment>
<keyword evidence="3" id="KW-0031">Aminopeptidase</keyword>
<gene>
    <name evidence="3" type="ORF">WMW72_23060</name>
</gene>
<accession>A0ABU9DPJ6</accession>
<dbReference type="PROSITE" id="PS51257">
    <property type="entry name" value="PROKAR_LIPOPROTEIN"/>
    <property type="match status" value="1"/>
</dbReference>
<dbReference type="Gene3D" id="1.10.390.10">
    <property type="entry name" value="Neutral Protease Domain 2"/>
    <property type="match status" value="1"/>
</dbReference>